<dbReference type="Gene3D" id="3.30.565.10">
    <property type="entry name" value="Histidine kinase-like ATPase, C-terminal domain"/>
    <property type="match status" value="1"/>
</dbReference>
<keyword evidence="3" id="KW-0472">Membrane</keyword>
<dbReference type="InterPro" id="IPR005467">
    <property type="entry name" value="His_kinase_dom"/>
</dbReference>
<dbReference type="PRINTS" id="PR00344">
    <property type="entry name" value="BCTRLSENSOR"/>
</dbReference>
<dbReference type="InterPro" id="IPR003594">
    <property type="entry name" value="HATPase_dom"/>
</dbReference>
<organism evidence="5 6">
    <name type="scientific">Comamonas brasiliensis</name>
    <dbReference type="NCBI Taxonomy" id="1812482"/>
    <lineage>
        <taxon>Bacteria</taxon>
        <taxon>Pseudomonadati</taxon>
        <taxon>Pseudomonadota</taxon>
        <taxon>Betaproteobacteria</taxon>
        <taxon>Burkholderiales</taxon>
        <taxon>Comamonadaceae</taxon>
        <taxon>Comamonas</taxon>
    </lineage>
</organism>
<feature type="domain" description="Histidine kinase" evidence="4">
    <location>
        <begin position="326"/>
        <end position="582"/>
    </location>
</feature>
<proteinExistence type="predicted"/>
<reference evidence="5 6" key="1">
    <citation type="submission" date="2020-03" db="EMBL/GenBank/DDBJ databases">
        <title>The role of nitrogen metabolism on polyethylene biodegradation.</title>
        <authorList>
            <person name="Peixoto J."/>
            <person name="Vizzotto C.S."/>
            <person name="Ramos A."/>
            <person name="Alves G."/>
            <person name="Steindorff A."/>
            <person name="Kruger R."/>
        </authorList>
    </citation>
    <scope>NUCLEOTIDE SEQUENCE [LARGE SCALE GENOMIC DNA]</scope>
    <source>
        <strain evidence="5 6">PE63</strain>
    </source>
</reference>
<dbReference type="PANTHER" id="PTHR43065:SF50">
    <property type="entry name" value="HISTIDINE KINASE"/>
    <property type="match status" value="1"/>
</dbReference>
<dbReference type="Pfam" id="PF19443">
    <property type="entry name" value="DAHL"/>
    <property type="match status" value="1"/>
</dbReference>
<keyword evidence="3" id="KW-1133">Transmembrane helix</keyword>
<dbReference type="Pfam" id="PF02518">
    <property type="entry name" value="HATPase_c"/>
    <property type="match status" value="1"/>
</dbReference>
<dbReference type="EC" id="2.7.13.3" evidence="2"/>
<protein>
    <recommendedName>
        <fullName evidence="2">histidine kinase</fullName>
        <ecNumber evidence="2">2.7.13.3</ecNumber>
    </recommendedName>
</protein>
<evidence type="ECO:0000313" key="5">
    <source>
        <dbReference type="EMBL" id="MBS3019864.1"/>
    </source>
</evidence>
<feature type="transmembrane region" description="Helical" evidence="3">
    <location>
        <begin position="258"/>
        <end position="277"/>
    </location>
</feature>
<dbReference type="PROSITE" id="PS50109">
    <property type="entry name" value="HIS_KIN"/>
    <property type="match status" value="1"/>
</dbReference>
<accession>A0ABS5LTP2</accession>
<dbReference type="Gene3D" id="1.10.287.130">
    <property type="match status" value="1"/>
</dbReference>
<dbReference type="GO" id="GO:0016740">
    <property type="term" value="F:transferase activity"/>
    <property type="evidence" value="ECO:0007669"/>
    <property type="project" value="UniProtKB-KW"/>
</dbReference>
<dbReference type="PANTHER" id="PTHR43065">
    <property type="entry name" value="SENSOR HISTIDINE KINASE"/>
    <property type="match status" value="1"/>
</dbReference>
<sequence length="600" mass="66327">MLHWGYALAPLLLIALLVFLMLQTRAIHLSDSNEIIGTLRKLKQVDAEWNVNVLRAKAGLSANHDQVASPLPLIAQLNKQLSETPVEYWLGKHGNFSRTRRLLDHFSELMEQKIAAIEHFKSQNAIFQNSSRSLPLAAIELAQAMRNSPLTPTQRQHAEEILNQILAASMSYAQMPDQALGGLISENAAALQALAQNHDLQTLANTFVALVHTMLRQQDRSVQLLQALASLPTAKAIDDLSDAQTQENGQLLAGLQGLTIYSTLLLLLLAFAGWKLLRNDQLFNQTSDTLAQANTALARSHQELRESQIQLVQSEKNSALGQMVTGIAHEITAPLAYVKSIFNVVSDRLGLFDELSQHSKAFTQAMRAPQCDQRLRNQYFRRIEQLVTDINEQQVTSEMNRLLDDGVHGIEQISEIVLNLRNFSRLDRERVTNFSVEAGLESTLQLARHLLKDRIAVHKDYGQVPEISASPSQINQVFLNLITNAAQAMLGREPPYIITLYTAVTPEGDMVQIEIQDNGSGIPDEVLPHIFDMFYTTKPTGRGSGMGLSISCKIIEEHGGRILVDTVQDAGTVFTILLPLSKAAAATDKTANRADALLAD</sequence>
<dbReference type="SUPFAM" id="SSF55874">
    <property type="entry name" value="ATPase domain of HSP90 chaperone/DNA topoisomerase II/histidine kinase"/>
    <property type="match status" value="1"/>
</dbReference>
<evidence type="ECO:0000259" key="4">
    <source>
        <dbReference type="PROSITE" id="PS50109"/>
    </source>
</evidence>
<evidence type="ECO:0000313" key="6">
    <source>
        <dbReference type="Proteomes" id="UP001647436"/>
    </source>
</evidence>
<keyword evidence="6" id="KW-1185">Reference proteome</keyword>
<evidence type="ECO:0000256" key="2">
    <source>
        <dbReference type="ARBA" id="ARBA00012438"/>
    </source>
</evidence>
<dbReference type="SMART" id="SM00387">
    <property type="entry name" value="HATPase_c"/>
    <property type="match status" value="1"/>
</dbReference>
<dbReference type="EMBL" id="JAANES010000003">
    <property type="protein sequence ID" value="MBS3019864.1"/>
    <property type="molecule type" value="Genomic_DNA"/>
</dbReference>
<comment type="catalytic activity">
    <reaction evidence="1">
        <text>ATP + protein L-histidine = ADP + protein N-phospho-L-histidine.</text>
        <dbReference type="EC" id="2.7.13.3"/>
    </reaction>
</comment>
<comment type="caution">
    <text evidence="5">The sequence shown here is derived from an EMBL/GenBank/DDBJ whole genome shotgun (WGS) entry which is preliminary data.</text>
</comment>
<evidence type="ECO:0000256" key="3">
    <source>
        <dbReference type="SAM" id="Phobius"/>
    </source>
</evidence>
<dbReference type="InterPro" id="IPR004358">
    <property type="entry name" value="Sig_transdc_His_kin-like_C"/>
</dbReference>
<dbReference type="InterPro" id="IPR036890">
    <property type="entry name" value="HATPase_C_sf"/>
</dbReference>
<name>A0ABS5LTP2_9BURK</name>
<evidence type="ECO:0000256" key="1">
    <source>
        <dbReference type="ARBA" id="ARBA00000085"/>
    </source>
</evidence>
<dbReference type="Proteomes" id="UP001647436">
    <property type="component" value="Unassembled WGS sequence"/>
</dbReference>
<dbReference type="InterPro" id="IPR045812">
    <property type="entry name" value="DAHL"/>
</dbReference>
<keyword evidence="5" id="KW-0808">Transferase</keyword>
<gene>
    <name evidence="5" type="primary">sasA_15</name>
    <name evidence="5" type="ORF">DJFAAGMI_02617</name>
</gene>
<keyword evidence="3" id="KW-0812">Transmembrane</keyword>